<gene>
    <name evidence="2" type="ORF">KI387_018894</name>
</gene>
<keyword evidence="1" id="KW-0472">Membrane</keyword>
<dbReference type="PANTHER" id="PTHR18640:SF10">
    <property type="entry name" value="SODIUM_METABOLITE COTRANSPORTER BASS4, CHLOROPLASTIC-RELATED"/>
    <property type="match status" value="1"/>
</dbReference>
<protein>
    <submittedName>
        <fullName evidence="2">Uncharacterized protein</fullName>
    </submittedName>
</protein>
<evidence type="ECO:0000256" key="1">
    <source>
        <dbReference type="SAM" id="Phobius"/>
    </source>
</evidence>
<dbReference type="Pfam" id="PF13593">
    <property type="entry name" value="SBF_like"/>
    <property type="match status" value="1"/>
</dbReference>
<dbReference type="Gene3D" id="1.20.1530.20">
    <property type="match status" value="1"/>
</dbReference>
<dbReference type="GO" id="GO:0009941">
    <property type="term" value="C:chloroplast envelope"/>
    <property type="evidence" value="ECO:0007669"/>
    <property type="project" value="TreeGrafter"/>
</dbReference>
<dbReference type="PANTHER" id="PTHR18640">
    <property type="entry name" value="SOLUTE CARRIER FAMILY 10 MEMBER 7"/>
    <property type="match status" value="1"/>
</dbReference>
<reference evidence="2 3" key="1">
    <citation type="journal article" date="2021" name="Nat. Plants">
        <title>The Taxus genome provides insights into paclitaxel biosynthesis.</title>
        <authorList>
            <person name="Xiong X."/>
            <person name="Gou J."/>
            <person name="Liao Q."/>
            <person name="Li Y."/>
            <person name="Zhou Q."/>
            <person name="Bi G."/>
            <person name="Li C."/>
            <person name="Du R."/>
            <person name="Wang X."/>
            <person name="Sun T."/>
            <person name="Guo L."/>
            <person name="Liang H."/>
            <person name="Lu P."/>
            <person name="Wu Y."/>
            <person name="Zhang Z."/>
            <person name="Ro D.K."/>
            <person name="Shang Y."/>
            <person name="Huang S."/>
            <person name="Yan J."/>
        </authorList>
    </citation>
    <scope>NUCLEOTIDE SEQUENCE [LARGE SCALE GENOMIC DNA]</scope>
    <source>
        <strain evidence="2">Ta-2019</strain>
    </source>
</reference>
<feature type="transmembrane region" description="Helical" evidence="1">
    <location>
        <begin position="92"/>
        <end position="113"/>
    </location>
</feature>
<dbReference type="EMBL" id="JAHRHJ020000004">
    <property type="protein sequence ID" value="KAH9317125.1"/>
    <property type="molecule type" value="Genomic_DNA"/>
</dbReference>
<keyword evidence="3" id="KW-1185">Reference proteome</keyword>
<dbReference type="InterPro" id="IPR016833">
    <property type="entry name" value="Put_Na-Bile_cotransptr"/>
</dbReference>
<proteinExistence type="predicted"/>
<dbReference type="AlphaFoldDB" id="A0AA38G8Q2"/>
<sequence>MGARQLMLAQMQTPVPLLTCHSVVQRGVHVTPSFNSKLVHTLGRFGDLNIRACKRSEDHQKGNGKHRQLWNLSTVKVVDGAKLMLNFANKNFLPIALVTGVIVGLVNPVPGCLAQKYSLSKWSTFGIFLVSGLTLQSGEMSAAIEAWPAAVFGLASILLFTPIISRLILQLKLLPQEFVTVFAI</sequence>
<dbReference type="InterPro" id="IPR038770">
    <property type="entry name" value="Na+/solute_symporter_sf"/>
</dbReference>
<feature type="non-terminal residue" evidence="2">
    <location>
        <position position="184"/>
    </location>
</feature>
<organism evidence="2 3">
    <name type="scientific">Taxus chinensis</name>
    <name type="common">Chinese yew</name>
    <name type="synonym">Taxus wallichiana var. chinensis</name>
    <dbReference type="NCBI Taxonomy" id="29808"/>
    <lineage>
        <taxon>Eukaryota</taxon>
        <taxon>Viridiplantae</taxon>
        <taxon>Streptophyta</taxon>
        <taxon>Embryophyta</taxon>
        <taxon>Tracheophyta</taxon>
        <taxon>Spermatophyta</taxon>
        <taxon>Pinopsida</taxon>
        <taxon>Pinidae</taxon>
        <taxon>Conifers II</taxon>
        <taxon>Cupressales</taxon>
        <taxon>Taxaceae</taxon>
        <taxon>Taxus</taxon>
    </lineage>
</organism>
<feature type="transmembrane region" description="Helical" evidence="1">
    <location>
        <begin position="150"/>
        <end position="169"/>
    </location>
</feature>
<name>A0AA38G8Q2_TAXCH</name>
<keyword evidence="1" id="KW-1133">Transmembrane helix</keyword>
<accession>A0AA38G8Q2</accession>
<dbReference type="Proteomes" id="UP000824469">
    <property type="component" value="Unassembled WGS sequence"/>
</dbReference>
<evidence type="ECO:0000313" key="2">
    <source>
        <dbReference type="EMBL" id="KAH9317125.1"/>
    </source>
</evidence>
<comment type="caution">
    <text evidence="2">The sequence shown here is derived from an EMBL/GenBank/DDBJ whole genome shotgun (WGS) entry which is preliminary data.</text>
</comment>
<evidence type="ECO:0000313" key="3">
    <source>
        <dbReference type="Proteomes" id="UP000824469"/>
    </source>
</evidence>
<keyword evidence="1" id="KW-0812">Transmembrane</keyword>